<reference evidence="1" key="2">
    <citation type="submission" date="2024-10" db="UniProtKB">
        <authorList>
            <consortium name="EnsemblProtists"/>
        </authorList>
    </citation>
    <scope>IDENTIFICATION</scope>
</reference>
<dbReference type="GeneID" id="17259086"/>
<protein>
    <recommendedName>
        <fullName evidence="3">Sulfotransferase domain-containing protein</fullName>
    </recommendedName>
</protein>
<accession>A0A0D3INV0</accession>
<evidence type="ECO:0000313" key="2">
    <source>
        <dbReference type="Proteomes" id="UP000013827"/>
    </source>
</evidence>
<evidence type="ECO:0008006" key="3">
    <source>
        <dbReference type="Google" id="ProtNLM"/>
    </source>
</evidence>
<reference evidence="2" key="1">
    <citation type="journal article" date="2013" name="Nature">
        <title>Pan genome of the phytoplankton Emiliania underpins its global distribution.</title>
        <authorList>
            <person name="Read B.A."/>
            <person name="Kegel J."/>
            <person name="Klute M.J."/>
            <person name="Kuo A."/>
            <person name="Lefebvre S.C."/>
            <person name="Maumus F."/>
            <person name="Mayer C."/>
            <person name="Miller J."/>
            <person name="Monier A."/>
            <person name="Salamov A."/>
            <person name="Young J."/>
            <person name="Aguilar M."/>
            <person name="Claverie J.M."/>
            <person name="Frickenhaus S."/>
            <person name="Gonzalez K."/>
            <person name="Herman E.K."/>
            <person name="Lin Y.C."/>
            <person name="Napier J."/>
            <person name="Ogata H."/>
            <person name="Sarno A.F."/>
            <person name="Shmutz J."/>
            <person name="Schroeder D."/>
            <person name="de Vargas C."/>
            <person name="Verret F."/>
            <person name="von Dassow P."/>
            <person name="Valentin K."/>
            <person name="Van de Peer Y."/>
            <person name="Wheeler G."/>
            <person name="Dacks J.B."/>
            <person name="Delwiche C.F."/>
            <person name="Dyhrman S.T."/>
            <person name="Glockner G."/>
            <person name="John U."/>
            <person name="Richards T."/>
            <person name="Worden A.Z."/>
            <person name="Zhang X."/>
            <person name="Grigoriev I.V."/>
            <person name="Allen A.E."/>
            <person name="Bidle K."/>
            <person name="Borodovsky M."/>
            <person name="Bowler C."/>
            <person name="Brownlee C."/>
            <person name="Cock J.M."/>
            <person name="Elias M."/>
            <person name="Gladyshev V.N."/>
            <person name="Groth M."/>
            <person name="Guda C."/>
            <person name="Hadaegh A."/>
            <person name="Iglesias-Rodriguez M.D."/>
            <person name="Jenkins J."/>
            <person name="Jones B.M."/>
            <person name="Lawson T."/>
            <person name="Leese F."/>
            <person name="Lindquist E."/>
            <person name="Lobanov A."/>
            <person name="Lomsadze A."/>
            <person name="Malik S.B."/>
            <person name="Marsh M.E."/>
            <person name="Mackinder L."/>
            <person name="Mock T."/>
            <person name="Mueller-Roeber B."/>
            <person name="Pagarete A."/>
            <person name="Parker M."/>
            <person name="Probert I."/>
            <person name="Quesneville H."/>
            <person name="Raines C."/>
            <person name="Rensing S.A."/>
            <person name="Riano-Pachon D.M."/>
            <person name="Richier S."/>
            <person name="Rokitta S."/>
            <person name="Shiraiwa Y."/>
            <person name="Soanes D.M."/>
            <person name="van der Giezen M."/>
            <person name="Wahlund T.M."/>
            <person name="Williams B."/>
            <person name="Wilson W."/>
            <person name="Wolfe G."/>
            <person name="Wurch L.L."/>
        </authorList>
    </citation>
    <scope>NUCLEOTIDE SEQUENCE</scope>
</reference>
<dbReference type="EnsemblProtists" id="EOD12935">
    <property type="protein sequence ID" value="EOD12935"/>
    <property type="gene ID" value="EMIHUDRAFT_452115"/>
</dbReference>
<dbReference type="RefSeq" id="XP_005765364.1">
    <property type="nucleotide sequence ID" value="XM_005765307.1"/>
</dbReference>
<dbReference type="AlphaFoldDB" id="A0A0D3INV0"/>
<dbReference type="KEGG" id="ehx:EMIHUDRAFT_452115"/>
<dbReference type="PaxDb" id="2903-EOD12935"/>
<keyword evidence="2" id="KW-1185">Reference proteome</keyword>
<sequence>MAALKWASTGLGWGGGLGEAWPSLSKVAVVRSPLRLAFPRETTTRDDNDRHSSMDSPYKDGLGRVMPTVFVAGPAKSGSTFLWECLHQSFHPQHVCGRDDAAGWSDTLCQHRRFLLPAVAADVAQPACPRFQKESAFWRWWGRRPSYTWARYGGPRLPLSSWEARRGACKSKRGRPRPDDSRPFPGHRALEVACLQDEACPAAGEGGRVGYASPLPPSCQRACTPCEHHPGWVDNSPSPCSVSPYRCASRVCAEAPVSQSFLFVRMASLPRAAADVPAIQKELATFLGLSPPPADSAQSGVCLSATMITSKQVIVRAHNASVRDVKSAFRASPTARNLSAFFARHEALRTAIFERERVRVY</sequence>
<evidence type="ECO:0000313" key="1">
    <source>
        <dbReference type="EnsemblProtists" id="EOD12935"/>
    </source>
</evidence>
<proteinExistence type="predicted"/>
<organism evidence="1 2">
    <name type="scientific">Emiliania huxleyi (strain CCMP1516)</name>
    <dbReference type="NCBI Taxonomy" id="280463"/>
    <lineage>
        <taxon>Eukaryota</taxon>
        <taxon>Haptista</taxon>
        <taxon>Haptophyta</taxon>
        <taxon>Prymnesiophyceae</taxon>
        <taxon>Isochrysidales</taxon>
        <taxon>Noelaerhabdaceae</taxon>
        <taxon>Emiliania</taxon>
    </lineage>
</organism>
<name>A0A0D3INV0_EMIH1</name>
<dbReference type="HOGENOM" id="CLU_768224_0_0_1"/>
<dbReference type="Proteomes" id="UP000013827">
    <property type="component" value="Unassembled WGS sequence"/>
</dbReference>